<evidence type="ECO:0000313" key="2">
    <source>
        <dbReference type="EMBL" id="ATF10453.1"/>
    </source>
</evidence>
<dbReference type="KEGG" id="elux:BTN50_2043"/>
<gene>
    <name evidence="2" type="ORF">BTN50_2043</name>
</gene>
<dbReference type="Pfam" id="PF13737">
    <property type="entry name" value="DDE_Tnp_1_5"/>
    <property type="match status" value="1"/>
</dbReference>
<dbReference type="InterPro" id="IPR025668">
    <property type="entry name" value="Tnp_DDE_dom"/>
</dbReference>
<reference evidence="3" key="1">
    <citation type="submission" date="2017-04" db="EMBL/GenBank/DDBJ databases">
        <title>Genome evolution of the luminous symbionts of deep sea anglerfish.</title>
        <authorList>
            <person name="Hendry T.A."/>
        </authorList>
    </citation>
    <scope>NUCLEOTIDE SEQUENCE [LARGE SCALE GENOMIC DNA]</scope>
</reference>
<dbReference type="EMBL" id="CP020663">
    <property type="protein sequence ID" value="ATF10453.1"/>
    <property type="molecule type" value="Genomic_DNA"/>
</dbReference>
<accession>A0A291BBT5</accession>
<proteinExistence type="predicted"/>
<dbReference type="AlphaFoldDB" id="A0A291BBT5"/>
<protein>
    <submittedName>
        <fullName evidence="2">Mobile element protein</fullName>
    </submittedName>
</protein>
<evidence type="ECO:0000313" key="3">
    <source>
        <dbReference type="Proteomes" id="UP000218160"/>
    </source>
</evidence>
<dbReference type="Proteomes" id="UP000218160">
    <property type="component" value="Chromosome 2"/>
</dbReference>
<name>A0A291BBT5_9GAMM</name>
<keyword evidence="3" id="KW-1185">Reference proteome</keyword>
<organism evidence="2 3">
    <name type="scientific">Candidatus Enterovibrio altilux</name>
    <dbReference type="NCBI Taxonomy" id="1927128"/>
    <lineage>
        <taxon>Bacteria</taxon>
        <taxon>Pseudomonadati</taxon>
        <taxon>Pseudomonadota</taxon>
        <taxon>Gammaproteobacteria</taxon>
        <taxon>Vibrionales</taxon>
        <taxon>Vibrionaceae</taxon>
        <taxon>Enterovibrio</taxon>
    </lineage>
</organism>
<feature type="domain" description="Transposase DDE" evidence="1">
    <location>
        <begin position="1"/>
        <end position="38"/>
    </location>
</feature>
<sequence>MAKHIFSIPLRCLQGFINFVFKFVQHPLSCPHCSCISK</sequence>
<evidence type="ECO:0000259" key="1">
    <source>
        <dbReference type="Pfam" id="PF13737"/>
    </source>
</evidence>